<evidence type="ECO:0000259" key="1">
    <source>
        <dbReference type="Pfam" id="PF08472"/>
    </source>
</evidence>
<dbReference type="OrthoDB" id="531008at2759"/>
<gene>
    <name evidence="2" type="ORF">M569_16587</name>
</gene>
<comment type="caution">
    <text evidence="2">The sequence shown here is derived from an EMBL/GenBank/DDBJ whole genome shotgun (WGS) entry which is preliminary data.</text>
</comment>
<evidence type="ECO:0000313" key="3">
    <source>
        <dbReference type="Proteomes" id="UP000015453"/>
    </source>
</evidence>
<dbReference type="Gene3D" id="3.10.450.50">
    <property type="match status" value="1"/>
</dbReference>
<dbReference type="PANTHER" id="PTHR46521">
    <property type="entry name" value="SUCROSE-PHOSPHATASE 2-RELATED"/>
    <property type="match status" value="1"/>
</dbReference>
<dbReference type="InterPro" id="IPR013679">
    <property type="entry name" value="SPP_C"/>
</dbReference>
<feature type="domain" description="Sucrose-phosphatase C-terminal" evidence="1">
    <location>
        <begin position="2"/>
        <end position="97"/>
    </location>
</feature>
<dbReference type="InterPro" id="IPR051518">
    <property type="entry name" value="Sucrose_Phosphatase"/>
</dbReference>
<protein>
    <submittedName>
        <fullName evidence="2">Sucrose-phosphatase 1</fullName>
    </submittedName>
</protein>
<dbReference type="GO" id="GO:0005986">
    <property type="term" value="P:sucrose biosynthetic process"/>
    <property type="evidence" value="ECO:0007669"/>
    <property type="project" value="InterPro"/>
</dbReference>
<dbReference type="PANTHER" id="PTHR46521:SF4">
    <property type="entry name" value="SUCROSE-PHOSPHATASE 2-RELATED"/>
    <property type="match status" value="1"/>
</dbReference>
<keyword evidence="3" id="KW-1185">Reference proteome</keyword>
<dbReference type="EMBL" id="AUSU01009418">
    <property type="protein sequence ID" value="EPS58228.1"/>
    <property type="molecule type" value="Genomic_DNA"/>
</dbReference>
<reference evidence="2 3" key="1">
    <citation type="journal article" date="2013" name="BMC Genomics">
        <title>The miniature genome of a carnivorous plant Genlisea aurea contains a low number of genes and short non-coding sequences.</title>
        <authorList>
            <person name="Leushkin E.V."/>
            <person name="Sutormin R.A."/>
            <person name="Nabieva E.R."/>
            <person name="Penin A.A."/>
            <person name="Kondrashov A.S."/>
            <person name="Logacheva M.D."/>
        </authorList>
    </citation>
    <scope>NUCLEOTIDE SEQUENCE [LARGE SCALE GENOMIC DNA]</scope>
</reference>
<feature type="non-terminal residue" evidence="2">
    <location>
        <position position="1"/>
    </location>
</feature>
<dbReference type="AlphaFoldDB" id="S8D6C8"/>
<dbReference type="Proteomes" id="UP000015453">
    <property type="component" value="Unassembled WGS sequence"/>
</dbReference>
<evidence type="ECO:0000313" key="2">
    <source>
        <dbReference type="EMBL" id="EPS58228.1"/>
    </source>
</evidence>
<dbReference type="Pfam" id="PF08472">
    <property type="entry name" value="S6PP_C"/>
    <property type="match status" value="1"/>
</dbReference>
<dbReference type="GO" id="GO:0050307">
    <property type="term" value="F:sucrose-phosphate phosphatase activity"/>
    <property type="evidence" value="ECO:0007669"/>
    <property type="project" value="InterPro"/>
</dbReference>
<name>S8D6C8_9LAMI</name>
<organism evidence="2 3">
    <name type="scientific">Genlisea aurea</name>
    <dbReference type="NCBI Taxonomy" id="192259"/>
    <lineage>
        <taxon>Eukaryota</taxon>
        <taxon>Viridiplantae</taxon>
        <taxon>Streptophyta</taxon>
        <taxon>Embryophyta</taxon>
        <taxon>Tracheophyta</taxon>
        <taxon>Spermatophyta</taxon>
        <taxon>Magnoliopsida</taxon>
        <taxon>eudicotyledons</taxon>
        <taxon>Gunneridae</taxon>
        <taxon>Pentapetalae</taxon>
        <taxon>asterids</taxon>
        <taxon>lamiids</taxon>
        <taxon>Lamiales</taxon>
        <taxon>Lentibulariaceae</taxon>
        <taxon>Genlisea</taxon>
    </lineage>
</organism>
<sequence length="107" mass="12018">CPSGVFVHPCGSEKLLHECVSSLRSCHGDKRGENFLVWVDQVLPEQVGSDSWLVRFKKWEQTGEERQCCLTTALLSSKDVSVEEGLTWIHVHQTWLEGAGGSTSWLF</sequence>
<dbReference type="SUPFAM" id="SSF54427">
    <property type="entry name" value="NTF2-like"/>
    <property type="match status" value="1"/>
</dbReference>
<dbReference type="InterPro" id="IPR032710">
    <property type="entry name" value="NTF2-like_dom_sf"/>
</dbReference>
<proteinExistence type="predicted"/>
<accession>S8D6C8</accession>